<reference evidence="1 2" key="2">
    <citation type="submission" date="2007-04" db="EMBL/GenBank/DDBJ databases">
        <title>Draft genome sequence of Ruminococcus obeum (ATCC 29174).</title>
        <authorList>
            <person name="Sudarsanam P."/>
            <person name="Ley R."/>
            <person name="Guruge J."/>
            <person name="Turnbaugh P.J."/>
            <person name="Mahowald M."/>
            <person name="Liep D."/>
            <person name="Gordon J."/>
        </authorList>
    </citation>
    <scope>NUCLEOTIDE SEQUENCE [LARGE SCALE GENOMIC DNA]</scope>
    <source>
        <strain evidence="1 2">ATCC 29174</strain>
    </source>
</reference>
<evidence type="ECO:0000313" key="2">
    <source>
        <dbReference type="Proteomes" id="UP000006002"/>
    </source>
</evidence>
<dbReference type="eggNOG" id="COG1633">
    <property type="taxonomic scope" value="Bacteria"/>
</dbReference>
<reference evidence="1 2" key="1">
    <citation type="submission" date="2007-03" db="EMBL/GenBank/DDBJ databases">
        <authorList>
            <person name="Fulton L."/>
            <person name="Clifton S."/>
            <person name="Fulton B."/>
            <person name="Xu J."/>
            <person name="Minx P."/>
            <person name="Pepin K.H."/>
            <person name="Johnson M."/>
            <person name="Thiruvilangam P."/>
            <person name="Bhonagiri V."/>
            <person name="Nash W.E."/>
            <person name="Mardis E.R."/>
            <person name="Wilson R.K."/>
        </authorList>
    </citation>
    <scope>NUCLEOTIDE SEQUENCE [LARGE SCALE GENOMIC DNA]</scope>
    <source>
        <strain evidence="1 2">ATCC 29174</strain>
    </source>
</reference>
<dbReference type="InterPro" id="IPR012347">
    <property type="entry name" value="Ferritin-like"/>
</dbReference>
<dbReference type="SUPFAM" id="SSF47240">
    <property type="entry name" value="Ferritin-like"/>
    <property type="match status" value="1"/>
</dbReference>
<dbReference type="HOGENOM" id="CLU_141514_0_0_9"/>
<dbReference type="EMBL" id="AAVO02000001">
    <property type="protein sequence ID" value="EDM89377.1"/>
    <property type="molecule type" value="Genomic_DNA"/>
</dbReference>
<dbReference type="AlphaFoldDB" id="A5ZND3"/>
<sequence length="169" mass="19399">MTDTIIVLQNEREEAGTMILKEKERTTIEDLQTQEKSCIEKYGRYAQQAKDPELKNLFQTLQQKEREHYDSLDCVLRGEVPQCNCNDSDGRDYQPKATYTAMSSPEDKQQDSFLATDCIATEKLVSGEYNSEVFAFGDSGVRKLLADIQVEEQNHAEMLYKYKMANNMA</sequence>
<dbReference type="InterPro" id="IPR012851">
    <property type="entry name" value="Spore_coat_CotF-like"/>
</dbReference>
<name>A5ZND3_9FIRM</name>
<organism evidence="1 2">
    <name type="scientific">Blautia obeum ATCC 29174</name>
    <dbReference type="NCBI Taxonomy" id="411459"/>
    <lineage>
        <taxon>Bacteria</taxon>
        <taxon>Bacillati</taxon>
        <taxon>Bacillota</taxon>
        <taxon>Clostridia</taxon>
        <taxon>Lachnospirales</taxon>
        <taxon>Lachnospiraceae</taxon>
        <taxon>Blautia</taxon>
    </lineage>
</organism>
<evidence type="ECO:0000313" key="1">
    <source>
        <dbReference type="EMBL" id="EDM89377.1"/>
    </source>
</evidence>
<dbReference type="Gene3D" id="1.20.1260.10">
    <property type="match status" value="1"/>
</dbReference>
<proteinExistence type="predicted"/>
<protein>
    <submittedName>
        <fullName evidence="1">Uncharacterized protein</fullName>
    </submittedName>
</protein>
<dbReference type="CDD" id="cd00657">
    <property type="entry name" value="Ferritin_like"/>
    <property type="match status" value="1"/>
</dbReference>
<accession>A5ZND3</accession>
<gene>
    <name evidence="1" type="ORF">RUMOBE_00500</name>
</gene>
<dbReference type="Pfam" id="PF07875">
    <property type="entry name" value="Coat_F"/>
    <property type="match status" value="1"/>
</dbReference>
<dbReference type="Proteomes" id="UP000006002">
    <property type="component" value="Unassembled WGS sequence"/>
</dbReference>
<dbReference type="InterPro" id="IPR009078">
    <property type="entry name" value="Ferritin-like_SF"/>
</dbReference>
<comment type="caution">
    <text evidence="1">The sequence shown here is derived from an EMBL/GenBank/DDBJ whole genome shotgun (WGS) entry which is preliminary data.</text>
</comment>